<comment type="caution">
    <text evidence="1">The sequence shown here is derived from an EMBL/GenBank/DDBJ whole genome shotgun (WGS) entry which is preliminary data.</text>
</comment>
<dbReference type="Proteomes" id="UP000823399">
    <property type="component" value="Unassembled WGS sequence"/>
</dbReference>
<evidence type="ECO:0000313" key="2">
    <source>
        <dbReference type="Proteomes" id="UP000823399"/>
    </source>
</evidence>
<dbReference type="RefSeq" id="XP_041291212.1">
    <property type="nucleotide sequence ID" value="XM_041441685.1"/>
</dbReference>
<dbReference type="GeneID" id="64703944"/>
<protein>
    <submittedName>
        <fullName evidence="1">Uncharacterized protein</fullName>
    </submittedName>
</protein>
<sequence length="70" mass="7677">MNLLETLAVSAAAVQFRTTFSVLGPAEPFRTVLNSDFNATYLDIDRTSGFALYSSAFSLFGVLPFAYGEW</sequence>
<proteinExistence type="predicted"/>
<gene>
    <name evidence="1" type="ORF">F5147DRAFT_775227</name>
</gene>
<keyword evidence="2" id="KW-1185">Reference proteome</keyword>
<evidence type="ECO:0000313" key="1">
    <source>
        <dbReference type="EMBL" id="KAG2105458.1"/>
    </source>
</evidence>
<name>A0A9P7F3P0_9AGAM</name>
<dbReference type="AlphaFoldDB" id="A0A9P7F3P0"/>
<dbReference type="EMBL" id="JABBWM010000038">
    <property type="protein sequence ID" value="KAG2105458.1"/>
    <property type="molecule type" value="Genomic_DNA"/>
</dbReference>
<reference evidence="1" key="1">
    <citation type="journal article" date="2020" name="New Phytol.">
        <title>Comparative genomics reveals dynamic genome evolution in host specialist ectomycorrhizal fungi.</title>
        <authorList>
            <person name="Lofgren L.A."/>
            <person name="Nguyen N.H."/>
            <person name="Vilgalys R."/>
            <person name="Ruytinx J."/>
            <person name="Liao H.L."/>
            <person name="Branco S."/>
            <person name="Kuo A."/>
            <person name="LaButti K."/>
            <person name="Lipzen A."/>
            <person name="Andreopoulos W."/>
            <person name="Pangilinan J."/>
            <person name="Riley R."/>
            <person name="Hundley H."/>
            <person name="Na H."/>
            <person name="Barry K."/>
            <person name="Grigoriev I.V."/>
            <person name="Stajich J.E."/>
            <person name="Kennedy P.G."/>
        </authorList>
    </citation>
    <scope>NUCLEOTIDE SEQUENCE</scope>
    <source>
        <strain evidence="1">FC423</strain>
    </source>
</reference>
<organism evidence="1 2">
    <name type="scientific">Suillus discolor</name>
    <dbReference type="NCBI Taxonomy" id="1912936"/>
    <lineage>
        <taxon>Eukaryota</taxon>
        <taxon>Fungi</taxon>
        <taxon>Dikarya</taxon>
        <taxon>Basidiomycota</taxon>
        <taxon>Agaricomycotina</taxon>
        <taxon>Agaricomycetes</taxon>
        <taxon>Agaricomycetidae</taxon>
        <taxon>Boletales</taxon>
        <taxon>Suillineae</taxon>
        <taxon>Suillaceae</taxon>
        <taxon>Suillus</taxon>
    </lineage>
</organism>
<accession>A0A9P7F3P0</accession>